<dbReference type="AlphaFoldDB" id="A0A2D0PCJ9"/>
<dbReference type="InterPro" id="IPR018244">
    <property type="entry name" value="Allrgn_V5/Tpx1_CS"/>
</dbReference>
<evidence type="ECO:0000259" key="2">
    <source>
        <dbReference type="SMART" id="SM00198"/>
    </source>
</evidence>
<dbReference type="PRINTS" id="PR00838">
    <property type="entry name" value="V5ALLERGEN"/>
</dbReference>
<dbReference type="PROSITE" id="PS01010">
    <property type="entry name" value="CRISP_2"/>
    <property type="match status" value="1"/>
</dbReference>
<dbReference type="GO" id="GO:0005576">
    <property type="term" value="C:extracellular region"/>
    <property type="evidence" value="ECO:0007669"/>
    <property type="project" value="InterPro"/>
</dbReference>
<dbReference type="Gene3D" id="3.40.33.10">
    <property type="entry name" value="CAP"/>
    <property type="match status" value="1"/>
</dbReference>
<dbReference type="SUPFAM" id="SSF55797">
    <property type="entry name" value="PR-1-like"/>
    <property type="match status" value="1"/>
</dbReference>
<evidence type="ECO:0000313" key="3">
    <source>
        <dbReference type="EMBL" id="SNX35998.1"/>
    </source>
</evidence>
<proteinExistence type="predicted"/>
<feature type="signal peptide" evidence="1">
    <location>
        <begin position="1"/>
        <end position="21"/>
    </location>
</feature>
<dbReference type="PRINTS" id="PR00837">
    <property type="entry name" value="V5TPXLIKE"/>
</dbReference>
<feature type="chain" id="PRO_5012948828" evidence="1">
    <location>
        <begin position="22"/>
        <end position="254"/>
    </location>
</feature>
<dbReference type="InterPro" id="IPR035940">
    <property type="entry name" value="CAP_sf"/>
</dbReference>
<dbReference type="PANTHER" id="PTHR10334">
    <property type="entry name" value="CYSTEINE-RICH SECRETORY PROTEIN-RELATED"/>
    <property type="match status" value="1"/>
</dbReference>
<name>A0A2D0PCJ9_ERECI</name>
<dbReference type="InterPro" id="IPR014044">
    <property type="entry name" value="CAP_dom"/>
</dbReference>
<evidence type="ECO:0000256" key="1">
    <source>
        <dbReference type="SAM" id="SignalP"/>
    </source>
</evidence>
<reference evidence="3" key="2">
    <citation type="submission" date="2017-10" db="EMBL/GenBank/DDBJ databases">
        <title>Unravelling the molecular evolution of spider venoms.</title>
        <authorList>
            <person name="Pineda S."/>
        </authorList>
    </citation>
    <scope>NUCLEOTIDE SEQUENCE</scope>
</reference>
<accession>A0A2D0PCJ9</accession>
<dbReference type="InterPro" id="IPR001283">
    <property type="entry name" value="CRISP-related"/>
</dbReference>
<dbReference type="EMBL" id="HAHE01000384">
    <property type="protein sequence ID" value="SNX35998.1"/>
    <property type="molecule type" value="Transcribed_RNA"/>
</dbReference>
<dbReference type="Pfam" id="PF00188">
    <property type="entry name" value="CAP"/>
    <property type="match status" value="1"/>
</dbReference>
<dbReference type="CDD" id="cd05380">
    <property type="entry name" value="CAP_euk"/>
    <property type="match status" value="1"/>
</dbReference>
<organism evidence="3">
    <name type="scientific">Eresus cinnaberinus</name>
    <name type="common">Ladybird spider</name>
    <name type="synonym">Eresus kollari</name>
    <dbReference type="NCBI Taxonomy" id="175337"/>
    <lineage>
        <taxon>Eukaryota</taxon>
        <taxon>Metazoa</taxon>
        <taxon>Ecdysozoa</taxon>
        <taxon>Arthropoda</taxon>
        <taxon>Chelicerata</taxon>
        <taxon>Arachnida</taxon>
        <taxon>Araneae</taxon>
        <taxon>Araneomorphae</taxon>
        <taxon>Entelegynae</taxon>
        <taxon>Eresoidea</taxon>
        <taxon>Eresidae</taxon>
        <taxon>Eresus</taxon>
    </lineage>
</organism>
<dbReference type="SMART" id="SM00198">
    <property type="entry name" value="SCP"/>
    <property type="match status" value="1"/>
</dbReference>
<dbReference type="InterPro" id="IPR002413">
    <property type="entry name" value="V5_allergen-like"/>
</dbReference>
<sequence length="254" mass="29300">MVSHVTSIVSLFALLLGLAECAKCPYAKFTPQHSFCKAPNPKCTILERGLQPTDKQRLVDLHNMYREKVASGKETQAGKLPTATNMYEMVWDDELASIAQKWAEQCIYDHDCDECRQVDRFEVGQNLYRAGSSNQPTKHDWDRMVKKWYDEVSMFDKRYIKPFVSDEYNHFTQIVWATTWKLGCGFVVYKEPEWYRSYLVCNYGPTGNWDDEEMYNAGKTCSACPRGSCCGDDCTKKFKKTAKYPSLCMVVNPQ</sequence>
<keyword evidence="1" id="KW-0732">Signal</keyword>
<feature type="domain" description="SCP" evidence="2">
    <location>
        <begin position="53"/>
        <end position="211"/>
    </location>
</feature>
<reference evidence="3" key="1">
    <citation type="submission" date="2017-05" db="EMBL/GenBank/DDBJ databases">
        <authorList>
            <person name="Song R."/>
            <person name="Chenine A.L."/>
            <person name="Ruprecht R.M."/>
        </authorList>
    </citation>
    <scope>NUCLEOTIDE SEQUENCE</scope>
</reference>
<protein>
    <submittedName>
        <fullName evidence="3">U11-Eretoxin-Ek1av_1</fullName>
    </submittedName>
</protein>